<dbReference type="Pfam" id="PF13895">
    <property type="entry name" value="Ig_2"/>
    <property type="match status" value="1"/>
</dbReference>
<dbReference type="PANTHER" id="PTHR11481">
    <property type="entry name" value="IMMUNOGLOBULIN FC RECEPTOR"/>
    <property type="match status" value="1"/>
</dbReference>
<dbReference type="Proteomes" id="UP000257200">
    <property type="component" value="Unplaced"/>
</dbReference>
<dbReference type="AlphaFoldDB" id="A0A3Q1GQW1"/>
<organism evidence="5 6">
    <name type="scientific">Acanthochromis polyacanthus</name>
    <name type="common">spiny chromis</name>
    <dbReference type="NCBI Taxonomy" id="80966"/>
    <lineage>
        <taxon>Eukaryota</taxon>
        <taxon>Metazoa</taxon>
        <taxon>Chordata</taxon>
        <taxon>Craniata</taxon>
        <taxon>Vertebrata</taxon>
        <taxon>Euteleostomi</taxon>
        <taxon>Actinopterygii</taxon>
        <taxon>Neopterygii</taxon>
        <taxon>Teleostei</taxon>
        <taxon>Neoteleostei</taxon>
        <taxon>Acanthomorphata</taxon>
        <taxon>Ovalentaria</taxon>
        <taxon>Pomacentridae</taxon>
        <taxon>Acanthochromis</taxon>
    </lineage>
</organism>
<feature type="domain" description="Ig-like" evidence="4">
    <location>
        <begin position="100"/>
        <end position="169"/>
    </location>
</feature>
<dbReference type="GO" id="GO:0006955">
    <property type="term" value="P:immune response"/>
    <property type="evidence" value="ECO:0007669"/>
    <property type="project" value="TreeGrafter"/>
</dbReference>
<name>A0A3Q1GQW1_9TELE</name>
<evidence type="ECO:0000256" key="2">
    <source>
        <dbReference type="ARBA" id="ARBA00023157"/>
    </source>
</evidence>
<dbReference type="PANTHER" id="PTHR11481:SF64">
    <property type="entry name" value="FC RECEPTOR-LIKE PROTEIN 4"/>
    <property type="match status" value="1"/>
</dbReference>
<dbReference type="Gene3D" id="2.60.40.10">
    <property type="entry name" value="Immunoglobulins"/>
    <property type="match status" value="2"/>
</dbReference>
<evidence type="ECO:0000313" key="6">
    <source>
        <dbReference type="Proteomes" id="UP000257200"/>
    </source>
</evidence>
<evidence type="ECO:0000256" key="3">
    <source>
        <dbReference type="SAM" id="Phobius"/>
    </source>
</evidence>
<accession>A0A3Q1GQW1</accession>
<dbReference type="InterPro" id="IPR003599">
    <property type="entry name" value="Ig_sub"/>
</dbReference>
<keyword evidence="2" id="KW-1015">Disulfide bond</keyword>
<keyword evidence="6" id="KW-1185">Reference proteome</keyword>
<dbReference type="SMART" id="SM00409">
    <property type="entry name" value="IG"/>
    <property type="match status" value="2"/>
</dbReference>
<evidence type="ECO:0000256" key="1">
    <source>
        <dbReference type="ARBA" id="ARBA00022729"/>
    </source>
</evidence>
<sequence length="246" mass="27354">MEFTSACLVISATLSILPDRSQFFRYESFSLSCSVPDNSSDWKVLRNTSSKNFVQCGDNWGQPNGFMCNNSNIYASDTGQYWCQSKKGECSNVLNVTVHTNVVILESPALPVMEGSKVTLRCSYKERYDQDSSSGFNASFYKNDVFQGNHTGEMVLPVVSKSHEGSYKCGHPVKGVSPSSWLTVRVKAKRTTTSATPTHPPGITPINLVSFILLFILYTVILILCVYVMRKLAQARAKYRVSRGLK</sequence>
<dbReference type="InterPro" id="IPR050488">
    <property type="entry name" value="Ig_Fc_receptor"/>
</dbReference>
<evidence type="ECO:0000313" key="5">
    <source>
        <dbReference type="Ensembl" id="ENSAPOP00000019615.1"/>
    </source>
</evidence>
<dbReference type="RefSeq" id="XP_022047315.1">
    <property type="nucleotide sequence ID" value="XM_022191623.2"/>
</dbReference>
<keyword evidence="3" id="KW-1133">Transmembrane helix</keyword>
<dbReference type="InterPro" id="IPR036179">
    <property type="entry name" value="Ig-like_dom_sf"/>
</dbReference>
<proteinExistence type="predicted"/>
<dbReference type="SUPFAM" id="SSF48726">
    <property type="entry name" value="Immunoglobulin"/>
    <property type="match status" value="1"/>
</dbReference>
<evidence type="ECO:0000259" key="4">
    <source>
        <dbReference type="PROSITE" id="PS50835"/>
    </source>
</evidence>
<feature type="transmembrane region" description="Helical" evidence="3">
    <location>
        <begin position="208"/>
        <end position="229"/>
    </location>
</feature>
<dbReference type="Ensembl" id="ENSAPOT00000034907.1">
    <property type="protein sequence ID" value="ENSAPOP00000019615.1"/>
    <property type="gene ID" value="ENSAPOG00000023069.1"/>
</dbReference>
<dbReference type="InterPro" id="IPR007110">
    <property type="entry name" value="Ig-like_dom"/>
</dbReference>
<dbReference type="GO" id="GO:0007166">
    <property type="term" value="P:cell surface receptor signaling pathway"/>
    <property type="evidence" value="ECO:0007669"/>
    <property type="project" value="TreeGrafter"/>
</dbReference>
<reference evidence="5" key="1">
    <citation type="submission" date="2025-08" db="UniProtKB">
        <authorList>
            <consortium name="Ensembl"/>
        </authorList>
    </citation>
    <scope>IDENTIFICATION</scope>
</reference>
<dbReference type="InParanoid" id="A0A3Q1GQW1"/>
<keyword evidence="3" id="KW-0472">Membrane</keyword>
<dbReference type="PROSITE" id="PS50835">
    <property type="entry name" value="IG_LIKE"/>
    <property type="match status" value="1"/>
</dbReference>
<dbReference type="GO" id="GO:0004888">
    <property type="term" value="F:transmembrane signaling receptor activity"/>
    <property type="evidence" value="ECO:0007669"/>
    <property type="project" value="TreeGrafter"/>
</dbReference>
<keyword evidence="1" id="KW-0732">Signal</keyword>
<dbReference type="GeneID" id="110949512"/>
<dbReference type="OrthoDB" id="6151406at2759"/>
<keyword evidence="3" id="KW-0812">Transmembrane</keyword>
<dbReference type="InterPro" id="IPR013783">
    <property type="entry name" value="Ig-like_fold"/>
</dbReference>
<reference evidence="5" key="2">
    <citation type="submission" date="2025-09" db="UniProtKB">
        <authorList>
            <consortium name="Ensembl"/>
        </authorList>
    </citation>
    <scope>IDENTIFICATION</scope>
</reference>
<dbReference type="STRING" id="80966.ENSAPOP00000019615"/>
<dbReference type="GO" id="GO:0009897">
    <property type="term" value="C:external side of plasma membrane"/>
    <property type="evidence" value="ECO:0007669"/>
    <property type="project" value="TreeGrafter"/>
</dbReference>
<protein>
    <submittedName>
        <fullName evidence="5">Low affinity immunoglobulin gamma Fc region receptor II-like</fullName>
    </submittedName>
</protein>
<dbReference type="GeneTree" id="ENSGT00940000163711"/>